<protein>
    <submittedName>
        <fullName evidence="13">Putative membrane protein</fullName>
    </submittedName>
</protein>
<dbReference type="GO" id="GO:0022857">
    <property type="term" value="F:transmembrane transporter activity"/>
    <property type="evidence" value="ECO:0007669"/>
    <property type="project" value="InterPro"/>
</dbReference>
<dbReference type="GO" id="GO:0009245">
    <property type="term" value="P:lipid A biosynthetic process"/>
    <property type="evidence" value="ECO:0007669"/>
    <property type="project" value="UniProtKB-KW"/>
</dbReference>
<evidence type="ECO:0000256" key="8">
    <source>
        <dbReference type="ARBA" id="ARBA00022989"/>
    </source>
</evidence>
<dbReference type="AlphaFoldDB" id="A9CWB5"/>
<comment type="caution">
    <text evidence="13">The sequence shown here is derived from an EMBL/GenBank/DDBJ whole genome shotgun (WGS) entry which is preliminary data.</text>
</comment>
<keyword evidence="3" id="KW-0444">Lipid biosynthesis</keyword>
<dbReference type="Proteomes" id="UP000004291">
    <property type="component" value="Chromosome"/>
</dbReference>
<dbReference type="EMBL" id="ABIA03000001">
    <property type="protein sequence ID" value="EDQ35496.2"/>
    <property type="molecule type" value="Genomic_DNA"/>
</dbReference>
<feature type="domain" description="EamA" evidence="12">
    <location>
        <begin position="30"/>
        <end position="114"/>
    </location>
</feature>
<dbReference type="InterPro" id="IPR037185">
    <property type="entry name" value="EmrE-like"/>
</dbReference>
<evidence type="ECO:0000313" key="14">
    <source>
        <dbReference type="Proteomes" id="UP000004291"/>
    </source>
</evidence>
<evidence type="ECO:0000256" key="11">
    <source>
        <dbReference type="SAM" id="Phobius"/>
    </source>
</evidence>
<feature type="transmembrane region" description="Helical" evidence="11">
    <location>
        <begin position="73"/>
        <end position="92"/>
    </location>
</feature>
<accession>A9CWB5</accession>
<evidence type="ECO:0000259" key="12">
    <source>
        <dbReference type="Pfam" id="PF00892"/>
    </source>
</evidence>
<evidence type="ECO:0000256" key="6">
    <source>
        <dbReference type="ARBA" id="ARBA00022692"/>
    </source>
</evidence>
<keyword evidence="2" id="KW-1003">Cell membrane</keyword>
<keyword evidence="14" id="KW-1185">Reference proteome</keyword>
<dbReference type="HOGENOM" id="CLU_131462_5_0_5"/>
<reference evidence="13 14" key="1">
    <citation type="submission" date="2007-10" db="EMBL/GenBank/DDBJ databases">
        <authorList>
            <person name="Wagner-Dobler I."/>
            <person name="Ferriera S."/>
            <person name="Johnson J."/>
            <person name="Kravitz S."/>
            <person name="Beeson K."/>
            <person name="Sutton G."/>
            <person name="Rogers Y.-H."/>
            <person name="Friedman R."/>
            <person name="Frazier M."/>
            <person name="Venter J.C."/>
        </authorList>
    </citation>
    <scope>NUCLEOTIDE SEQUENCE [LARGE SCALE GENOMIC DNA]</scope>
    <source>
        <strain evidence="13 14">DFL-43</strain>
    </source>
</reference>
<comment type="subcellular location">
    <subcellularLocation>
        <location evidence="1">Cell membrane</location>
        <topology evidence="1">Multi-pass membrane protein</topology>
    </subcellularLocation>
</comment>
<evidence type="ECO:0000256" key="2">
    <source>
        <dbReference type="ARBA" id="ARBA00022475"/>
    </source>
</evidence>
<dbReference type="Pfam" id="PF00892">
    <property type="entry name" value="EamA"/>
    <property type="match status" value="1"/>
</dbReference>
<dbReference type="eggNOG" id="COG2076">
    <property type="taxonomic scope" value="Bacteria"/>
</dbReference>
<keyword evidence="6 11" id="KW-0812">Transmembrane</keyword>
<name>A9CWB5_HOEPD</name>
<dbReference type="SUPFAM" id="SSF103481">
    <property type="entry name" value="Multidrug resistance efflux transporter EmrE"/>
    <property type="match status" value="1"/>
</dbReference>
<evidence type="ECO:0000256" key="3">
    <source>
        <dbReference type="ARBA" id="ARBA00022516"/>
    </source>
</evidence>
<evidence type="ECO:0000313" key="13">
    <source>
        <dbReference type="EMBL" id="EDQ35496.2"/>
    </source>
</evidence>
<dbReference type="InterPro" id="IPR000620">
    <property type="entry name" value="EamA_dom"/>
</dbReference>
<evidence type="ECO:0000256" key="1">
    <source>
        <dbReference type="ARBA" id="ARBA00004651"/>
    </source>
</evidence>
<keyword evidence="5" id="KW-0441">Lipid A biosynthesis</keyword>
<evidence type="ECO:0000256" key="7">
    <source>
        <dbReference type="ARBA" id="ARBA00022985"/>
    </source>
</evidence>
<keyword evidence="4" id="KW-0997">Cell inner membrane</keyword>
<evidence type="ECO:0000256" key="10">
    <source>
        <dbReference type="ARBA" id="ARBA00023136"/>
    </source>
</evidence>
<dbReference type="PANTHER" id="PTHR30561:SF9">
    <property type="entry name" value="4-AMINO-4-DEOXY-L-ARABINOSE-PHOSPHOUNDECAPRENOL FLIPPASE SUBUNIT ARNF-RELATED"/>
    <property type="match status" value="1"/>
</dbReference>
<proteinExistence type="predicted"/>
<sequence>MMKTSTLMGVIAVPLVISIGQILFKRSSETLSGPDGPIWGLITSPHFWIALVMYGLATVAWVFVIRDMPIGRAYMFMALSYLYIPLLSLLFLSESITTPQIIGALIICVGIVVSGMKA</sequence>
<evidence type="ECO:0000256" key="5">
    <source>
        <dbReference type="ARBA" id="ARBA00022556"/>
    </source>
</evidence>
<feature type="transmembrane region" description="Helical" evidence="11">
    <location>
        <begin position="98"/>
        <end position="116"/>
    </location>
</feature>
<keyword evidence="10 11" id="KW-0472">Membrane</keyword>
<keyword evidence="7" id="KW-0448">Lipopolysaccharide biosynthesis</keyword>
<evidence type="ECO:0000256" key="9">
    <source>
        <dbReference type="ARBA" id="ARBA00023098"/>
    </source>
</evidence>
<organism evidence="13 14">
    <name type="scientific">Hoeflea phototrophica (strain DSM 17068 / NCIMB 14078 / DFL-43)</name>
    <dbReference type="NCBI Taxonomy" id="411684"/>
    <lineage>
        <taxon>Bacteria</taxon>
        <taxon>Pseudomonadati</taxon>
        <taxon>Pseudomonadota</taxon>
        <taxon>Alphaproteobacteria</taxon>
        <taxon>Hyphomicrobiales</taxon>
        <taxon>Rhizobiaceae</taxon>
        <taxon>Hoeflea</taxon>
    </lineage>
</organism>
<evidence type="ECO:0000256" key="4">
    <source>
        <dbReference type="ARBA" id="ARBA00022519"/>
    </source>
</evidence>
<feature type="transmembrane region" description="Helical" evidence="11">
    <location>
        <begin position="7"/>
        <end position="24"/>
    </location>
</feature>
<dbReference type="GO" id="GO:0005886">
    <property type="term" value="C:plasma membrane"/>
    <property type="evidence" value="ECO:0007669"/>
    <property type="project" value="UniProtKB-SubCell"/>
</dbReference>
<feature type="transmembrane region" description="Helical" evidence="11">
    <location>
        <begin position="44"/>
        <end position="64"/>
    </location>
</feature>
<dbReference type="GO" id="GO:0009103">
    <property type="term" value="P:lipopolysaccharide biosynthetic process"/>
    <property type="evidence" value="ECO:0007669"/>
    <property type="project" value="UniProtKB-KW"/>
</dbReference>
<dbReference type="PANTHER" id="PTHR30561">
    <property type="entry name" value="SMR FAMILY PROTON-DEPENDENT DRUG EFFLUX TRANSPORTER SUGE"/>
    <property type="match status" value="1"/>
</dbReference>
<gene>
    <name evidence="13" type="ORF">HPDFL43_19917</name>
</gene>
<dbReference type="InterPro" id="IPR000390">
    <property type="entry name" value="Small_drug/metabolite_transptr"/>
</dbReference>
<keyword evidence="9" id="KW-0443">Lipid metabolism</keyword>
<dbReference type="STRING" id="411684.HPDFL43_19917"/>
<dbReference type="Gene3D" id="1.10.3730.20">
    <property type="match status" value="1"/>
</dbReference>
<keyword evidence="8 11" id="KW-1133">Transmembrane helix</keyword>
<reference evidence="13 14" key="2">
    <citation type="submission" date="2012-06" db="EMBL/GenBank/DDBJ databases">
        <authorList>
            <person name="Fiebig A."/>
        </authorList>
    </citation>
    <scope>NUCLEOTIDE SEQUENCE [LARGE SCALE GENOMIC DNA]</scope>
    <source>
        <strain evidence="13 14">DFL-43</strain>
    </source>
</reference>